<reference evidence="4" key="1">
    <citation type="submission" date="2016-01" db="EMBL/GenBank/DDBJ databases">
        <authorList>
            <person name="Mcilroy J.S."/>
            <person name="Karst M S."/>
            <person name="Albertsen M."/>
        </authorList>
    </citation>
    <scope>NUCLEOTIDE SEQUENCE</scope>
    <source>
        <strain evidence="4">Cfx-K</strain>
    </source>
</reference>
<dbReference type="InterPro" id="IPR019079">
    <property type="entry name" value="Capsule_synth_CapA"/>
</dbReference>
<dbReference type="SMART" id="SM00854">
    <property type="entry name" value="PGA_cap"/>
    <property type="match status" value="1"/>
</dbReference>
<dbReference type="KEGG" id="pbf:CFX0092_A1282"/>
<comment type="similarity">
    <text evidence="1">Belongs to the CapA family.</text>
</comment>
<dbReference type="EMBL" id="LN890655">
    <property type="protein sequence ID" value="CUS03160.2"/>
    <property type="molecule type" value="Genomic_DNA"/>
</dbReference>
<dbReference type="Gene3D" id="3.60.21.10">
    <property type="match status" value="1"/>
</dbReference>
<dbReference type="OrthoDB" id="150244at2"/>
<dbReference type="PANTHER" id="PTHR33393">
    <property type="entry name" value="POLYGLUTAMINE SYNTHESIS ACCESSORY PROTEIN RV0574C-RELATED"/>
    <property type="match status" value="1"/>
</dbReference>
<evidence type="ECO:0000256" key="2">
    <source>
        <dbReference type="SAM" id="MobiDB-lite"/>
    </source>
</evidence>
<evidence type="ECO:0000256" key="1">
    <source>
        <dbReference type="ARBA" id="ARBA00005662"/>
    </source>
</evidence>
<protein>
    <recommendedName>
        <fullName evidence="3">Capsule synthesis protein CapA domain-containing protein</fullName>
    </recommendedName>
</protein>
<evidence type="ECO:0000313" key="4">
    <source>
        <dbReference type="EMBL" id="CUS03160.2"/>
    </source>
</evidence>
<accession>A0A160T3P5</accession>
<evidence type="ECO:0000259" key="3">
    <source>
        <dbReference type="SMART" id="SM00854"/>
    </source>
</evidence>
<feature type="compositionally biased region" description="Polar residues" evidence="2">
    <location>
        <begin position="1"/>
        <end position="11"/>
    </location>
</feature>
<dbReference type="Proteomes" id="UP000215027">
    <property type="component" value="Chromosome I"/>
</dbReference>
<feature type="domain" description="Capsule synthesis protein CapA" evidence="3">
    <location>
        <begin position="287"/>
        <end position="525"/>
    </location>
</feature>
<dbReference type="InterPro" id="IPR052169">
    <property type="entry name" value="CW_Biosynth-Accessory"/>
</dbReference>
<name>A0A160T3P5_9CHLR</name>
<gene>
    <name evidence="4" type="ORF">CFX0092_A1282</name>
</gene>
<dbReference type="SUPFAM" id="SSF56300">
    <property type="entry name" value="Metallo-dependent phosphatases"/>
    <property type="match status" value="1"/>
</dbReference>
<proteinExistence type="inferred from homology"/>
<feature type="region of interest" description="Disordered" evidence="2">
    <location>
        <begin position="1"/>
        <end position="74"/>
    </location>
</feature>
<organism evidence="4 5">
    <name type="scientific">Candidatus Promineifilum breve</name>
    <dbReference type="NCBI Taxonomy" id="1806508"/>
    <lineage>
        <taxon>Bacteria</taxon>
        <taxon>Bacillati</taxon>
        <taxon>Chloroflexota</taxon>
        <taxon>Ardenticatenia</taxon>
        <taxon>Candidatus Promineifilales</taxon>
        <taxon>Candidatus Promineifilaceae</taxon>
        <taxon>Candidatus Promineifilum</taxon>
    </lineage>
</organism>
<evidence type="ECO:0000313" key="5">
    <source>
        <dbReference type="Proteomes" id="UP000215027"/>
    </source>
</evidence>
<dbReference type="Pfam" id="PF09587">
    <property type="entry name" value="PGA_cap"/>
    <property type="match status" value="1"/>
</dbReference>
<dbReference type="RefSeq" id="WP_102136557.1">
    <property type="nucleotide sequence ID" value="NZ_LN890655.1"/>
</dbReference>
<dbReference type="PANTHER" id="PTHR33393:SF13">
    <property type="entry name" value="PGA BIOSYNTHESIS PROTEIN CAPA"/>
    <property type="match status" value="1"/>
</dbReference>
<sequence length="583" mass="60951">MGTAGCTATPTQPSPLPTIDLAVPPPTPPIASPSGAINPPLSGLQPTPTLAALTDGSLPTAATGGTNPQPPPTATTAPAVIDPAAAANAQYTLSAAPGVPADLVAAAQAVAAANPDLFAWVEGDPAADVRLTVNDGAPLAHWLYVVAAPFATVADDTTWPAVTAGWASGASELGRLMVDPTTDAALSAVWGPSGGAEIVSDVLIADDFIGAVWAARPAWIIVPFEQLRPEWKVIRLDGRSPLTHDFSGDGYPLALPMTVTGNAAAVEEFLAHWAGPATNRDPAKLTRVAMSGVTALVRATAAEMEENGILWPGEEVGPVLQAADIAHVSNEVSFAADCPFPDPFGGTTFCSRDPYFELLTHLGIDVIELTGNHLNDYGRDPLSRSLDMYAAAGMQWFGGGRDLADAGRAAVFEHNGNRIAFVGCNPVGPPNDWALADAAGSRPCGDDLTAQIAQLRAEGYTVLATLQYIEHYLYNAPPDQQAAFSALAAAGANAVSGSQAHHAQGFAFENGAFIHYGPGNLFFDQMDMMGTRQTFVDTYVVYDNRLIGVELWTGLIESWARPRLMTPEERADLLQTVFQASGW</sequence>
<keyword evidence="5" id="KW-1185">Reference proteome</keyword>
<dbReference type="InterPro" id="IPR029052">
    <property type="entry name" value="Metallo-depent_PP-like"/>
</dbReference>
<dbReference type="AlphaFoldDB" id="A0A160T3P5"/>